<accession>A0A5N5TGC2</accession>
<name>A0A5N5TGC2_9CRUS</name>
<dbReference type="CDD" id="cd16021">
    <property type="entry name" value="ALP_like"/>
    <property type="match status" value="1"/>
</dbReference>
<dbReference type="FunFam" id="3.40.720.10:FF:000017">
    <property type="entry name" value="Predicted protein"/>
    <property type="match status" value="1"/>
</dbReference>
<sequence>MTMFRDINSSNSLRLSRECFGIVKYETVIEKHDAIVVYCEFHKTVKFYTNVHFLVQDKRKDKSLSETSKGFMSIIRDRLSVIIFGTDSVSRLNFLRINPKTYKYLINELNAFEFKGFNRIGDNTYPNVMALLTGHFWDEDLNLNCSEELKTHFDNCPFIWKDFQRSGYITALMEEHPSLGTFNYHRKGFLNPPTDHYIRSGFLAGDKLLKSNSEMCFGQRLTYEVLHTFSKELQVTYQDGLLFSFFWAASLTHDELNLGVFADDSHLQYLKSLKKNRLFSKSILFFMSDHGIRFGSYRQTDMGRYEENLPYLFIVVPEWFHKEINIKFVY</sequence>
<dbReference type="GO" id="GO:0005615">
    <property type="term" value="C:extracellular space"/>
    <property type="evidence" value="ECO:0007669"/>
    <property type="project" value="TreeGrafter"/>
</dbReference>
<dbReference type="Gene3D" id="3.40.720.10">
    <property type="entry name" value="Alkaline Phosphatase, subunit A"/>
    <property type="match status" value="1"/>
</dbReference>
<evidence type="ECO:0000313" key="1">
    <source>
        <dbReference type="EMBL" id="KAB7505521.1"/>
    </source>
</evidence>
<dbReference type="InterPro" id="IPR017850">
    <property type="entry name" value="Alkaline_phosphatase_core_sf"/>
</dbReference>
<proteinExistence type="predicted"/>
<organism evidence="1 2">
    <name type="scientific">Armadillidium nasatum</name>
    <dbReference type="NCBI Taxonomy" id="96803"/>
    <lineage>
        <taxon>Eukaryota</taxon>
        <taxon>Metazoa</taxon>
        <taxon>Ecdysozoa</taxon>
        <taxon>Arthropoda</taxon>
        <taxon>Crustacea</taxon>
        <taxon>Multicrustacea</taxon>
        <taxon>Malacostraca</taxon>
        <taxon>Eumalacostraca</taxon>
        <taxon>Peracarida</taxon>
        <taxon>Isopoda</taxon>
        <taxon>Oniscidea</taxon>
        <taxon>Crinocheta</taxon>
        <taxon>Armadillidiidae</taxon>
        <taxon>Armadillidium</taxon>
    </lineage>
</organism>
<dbReference type="EMBL" id="SEYY01001200">
    <property type="protein sequence ID" value="KAB7505521.1"/>
    <property type="molecule type" value="Genomic_DNA"/>
</dbReference>
<dbReference type="Proteomes" id="UP000326759">
    <property type="component" value="Unassembled WGS sequence"/>
</dbReference>
<dbReference type="AlphaFoldDB" id="A0A5N5TGC2"/>
<comment type="caution">
    <text evidence="1">The sequence shown here is derived from an EMBL/GenBank/DDBJ whole genome shotgun (WGS) entry which is preliminary data.</text>
</comment>
<dbReference type="OrthoDB" id="6378171at2759"/>
<reference evidence="1 2" key="1">
    <citation type="journal article" date="2019" name="PLoS Biol.">
        <title>Sex chromosomes control vertical transmission of feminizing Wolbachia symbionts in an isopod.</title>
        <authorList>
            <person name="Becking T."/>
            <person name="Chebbi M.A."/>
            <person name="Giraud I."/>
            <person name="Moumen B."/>
            <person name="Laverre T."/>
            <person name="Caubet Y."/>
            <person name="Peccoud J."/>
            <person name="Gilbert C."/>
            <person name="Cordaux R."/>
        </authorList>
    </citation>
    <scope>NUCLEOTIDE SEQUENCE [LARGE SCALE GENOMIC DNA]</scope>
    <source>
        <strain evidence="1">ANa2</strain>
        <tissue evidence="1">Whole body excluding digestive tract and cuticle</tissue>
    </source>
</reference>
<dbReference type="Pfam" id="PF02995">
    <property type="entry name" value="DUF229"/>
    <property type="match status" value="1"/>
</dbReference>
<evidence type="ECO:0000313" key="2">
    <source>
        <dbReference type="Proteomes" id="UP000326759"/>
    </source>
</evidence>
<dbReference type="PANTHER" id="PTHR10974:SF1">
    <property type="entry name" value="FI08016P-RELATED"/>
    <property type="match status" value="1"/>
</dbReference>
<dbReference type="InterPro" id="IPR004245">
    <property type="entry name" value="DUF229"/>
</dbReference>
<protein>
    <submittedName>
        <fullName evidence="1">Uncharacterized protein</fullName>
    </submittedName>
</protein>
<dbReference type="PANTHER" id="PTHR10974">
    <property type="entry name" value="FI08016P-RELATED"/>
    <property type="match status" value="1"/>
</dbReference>
<gene>
    <name evidence="1" type="ORF">Anas_01316</name>
</gene>
<keyword evidence="2" id="KW-1185">Reference proteome</keyword>
<dbReference type="SUPFAM" id="SSF53649">
    <property type="entry name" value="Alkaline phosphatase-like"/>
    <property type="match status" value="1"/>
</dbReference>